<feature type="compositionally biased region" description="Basic residues" evidence="1">
    <location>
        <begin position="36"/>
        <end position="48"/>
    </location>
</feature>
<evidence type="ECO:0000256" key="1">
    <source>
        <dbReference type="SAM" id="MobiDB-lite"/>
    </source>
</evidence>
<proteinExistence type="predicted"/>
<sequence length="48" mass="5662">MRNVEKTIMKIIICLILRKNRYLVNVSEGNDDLRNKSGKKMKKSLQIK</sequence>
<dbReference type="Proteomes" id="UP000006051">
    <property type="component" value="Chromosome"/>
</dbReference>
<dbReference type="STRING" id="867902.Ornrh_0605"/>
<keyword evidence="3" id="KW-1185">Reference proteome</keyword>
<dbReference type="KEGG" id="orh:Ornrh_0605"/>
<gene>
    <name evidence="2" type="ordered locus">Ornrh_0605</name>
</gene>
<protein>
    <submittedName>
        <fullName evidence="2">Uncharacterized protein</fullName>
    </submittedName>
</protein>
<organism evidence="2 3">
    <name type="scientific">Ornithobacterium rhinotracheale (strain ATCC 51463 / DSM 15997 / CCUG 23171 / CIP 104009 / LMG 9086)</name>
    <dbReference type="NCBI Taxonomy" id="867902"/>
    <lineage>
        <taxon>Bacteria</taxon>
        <taxon>Pseudomonadati</taxon>
        <taxon>Bacteroidota</taxon>
        <taxon>Flavobacteriia</taxon>
        <taxon>Flavobacteriales</taxon>
        <taxon>Weeksellaceae</taxon>
        <taxon>Ornithobacterium</taxon>
    </lineage>
</organism>
<dbReference type="AlphaFoldDB" id="I3ZYM2"/>
<feature type="region of interest" description="Disordered" evidence="1">
    <location>
        <begin position="29"/>
        <end position="48"/>
    </location>
</feature>
<name>I3ZYM2_ORNRL</name>
<dbReference type="EMBL" id="CP003283">
    <property type="protein sequence ID" value="AFL96806.1"/>
    <property type="molecule type" value="Genomic_DNA"/>
</dbReference>
<reference evidence="2 3" key="1">
    <citation type="submission" date="2012-06" db="EMBL/GenBank/DDBJ databases">
        <title>The complete genome of Ornithobacterium rhinotracheale DSM 15997.</title>
        <authorList>
            <consortium name="US DOE Joint Genome Institute (JGI-PGF)"/>
            <person name="Lucas S."/>
            <person name="Copeland A."/>
            <person name="Lapidus A."/>
            <person name="Goodwin L."/>
            <person name="Pitluck S."/>
            <person name="Peters L."/>
            <person name="Mikhailova N."/>
            <person name="Teshima H."/>
            <person name="Kyrpides N."/>
            <person name="Mavromatis K."/>
            <person name="Pagani I."/>
            <person name="Ivanova N."/>
            <person name="Ovchinnikova G."/>
            <person name="Zeytun A."/>
            <person name="Detter J.C."/>
            <person name="Han C."/>
            <person name="Land M."/>
            <person name="Hauser L."/>
            <person name="Markowitz V."/>
            <person name="Cheng J.-F."/>
            <person name="Hugenholtz P."/>
            <person name="Woyke T."/>
            <person name="Wu D."/>
            <person name="Lang E."/>
            <person name="Kopitz M."/>
            <person name="Brambilla E."/>
            <person name="Klenk H.-P."/>
            <person name="Eisen J.A."/>
        </authorList>
    </citation>
    <scope>NUCLEOTIDE SEQUENCE [LARGE SCALE GENOMIC DNA]</scope>
    <source>
        <strain evidence="3">ATCC 51463 / DSM 15997 / CCUG 23171 / LMG 9086</strain>
    </source>
</reference>
<dbReference type="HOGENOM" id="CLU_3155615_0_0_10"/>
<evidence type="ECO:0000313" key="2">
    <source>
        <dbReference type="EMBL" id="AFL96806.1"/>
    </source>
</evidence>
<accession>I3ZYM2</accession>
<evidence type="ECO:0000313" key="3">
    <source>
        <dbReference type="Proteomes" id="UP000006051"/>
    </source>
</evidence>